<proteinExistence type="inferred from homology"/>
<dbReference type="PANTHER" id="PTHR10353:SF36">
    <property type="entry name" value="LP05116P"/>
    <property type="match status" value="1"/>
</dbReference>
<dbReference type="InterPro" id="IPR001360">
    <property type="entry name" value="Glyco_hydro_1"/>
</dbReference>
<dbReference type="EMBL" id="JABWGN010000009">
    <property type="protein sequence ID" value="NUW34637.1"/>
    <property type="molecule type" value="Genomic_DNA"/>
</dbReference>
<evidence type="ECO:0000313" key="5">
    <source>
        <dbReference type="EMBL" id="NUW34637.1"/>
    </source>
</evidence>
<keyword evidence="6" id="KW-1185">Reference proteome</keyword>
<dbReference type="GO" id="GO:0016052">
    <property type="term" value="P:carbohydrate catabolic process"/>
    <property type="evidence" value="ECO:0007669"/>
    <property type="project" value="TreeGrafter"/>
</dbReference>
<dbReference type="SUPFAM" id="SSF51445">
    <property type="entry name" value="(Trans)glycosidases"/>
    <property type="match status" value="1"/>
</dbReference>
<organism evidence="5 6">
    <name type="scientific">Nonomuraea montanisoli</name>
    <dbReference type="NCBI Taxonomy" id="2741721"/>
    <lineage>
        <taxon>Bacteria</taxon>
        <taxon>Bacillati</taxon>
        <taxon>Actinomycetota</taxon>
        <taxon>Actinomycetes</taxon>
        <taxon>Streptosporangiales</taxon>
        <taxon>Streptosporangiaceae</taxon>
        <taxon>Nonomuraea</taxon>
    </lineage>
</organism>
<dbReference type="AlphaFoldDB" id="A0A7Y6M4T3"/>
<reference evidence="5 6" key="1">
    <citation type="submission" date="2020-06" db="EMBL/GenBank/DDBJ databases">
        <title>Nonomuraea sp. SMC257, a novel actinomycete isolated from soil.</title>
        <authorList>
            <person name="Chanama M."/>
        </authorList>
    </citation>
    <scope>NUCLEOTIDE SEQUENCE [LARGE SCALE GENOMIC DNA]</scope>
    <source>
        <strain evidence="5 6">SMC257</strain>
    </source>
</reference>
<dbReference type="PANTHER" id="PTHR10353">
    <property type="entry name" value="GLYCOSYL HYDROLASE"/>
    <property type="match status" value="1"/>
</dbReference>
<evidence type="ECO:0000256" key="2">
    <source>
        <dbReference type="ARBA" id="ARBA00022801"/>
    </source>
</evidence>
<keyword evidence="2 5" id="KW-0378">Hydrolase</keyword>
<evidence type="ECO:0000256" key="3">
    <source>
        <dbReference type="ARBA" id="ARBA00023295"/>
    </source>
</evidence>
<dbReference type="GO" id="GO:0005829">
    <property type="term" value="C:cytosol"/>
    <property type="evidence" value="ECO:0007669"/>
    <property type="project" value="TreeGrafter"/>
</dbReference>
<evidence type="ECO:0000313" key="6">
    <source>
        <dbReference type="Proteomes" id="UP000586042"/>
    </source>
</evidence>
<dbReference type="GO" id="GO:0008422">
    <property type="term" value="F:beta-glucosidase activity"/>
    <property type="evidence" value="ECO:0007669"/>
    <property type="project" value="TreeGrafter"/>
</dbReference>
<keyword evidence="3" id="KW-0326">Glycosidase</keyword>
<dbReference type="RefSeq" id="WP_175592065.1">
    <property type="nucleotide sequence ID" value="NZ_JABWGN010000009.1"/>
</dbReference>
<evidence type="ECO:0000256" key="1">
    <source>
        <dbReference type="ARBA" id="ARBA00010838"/>
    </source>
</evidence>
<dbReference type="PRINTS" id="PR00131">
    <property type="entry name" value="GLHYDRLASE1"/>
</dbReference>
<gene>
    <name evidence="5" type="ORF">HTZ77_24840</name>
</gene>
<dbReference type="InterPro" id="IPR017853">
    <property type="entry name" value="GH"/>
</dbReference>
<comment type="similarity">
    <text evidence="1 4">Belongs to the glycosyl hydrolase 1 family.</text>
</comment>
<evidence type="ECO:0000256" key="4">
    <source>
        <dbReference type="RuleBase" id="RU003690"/>
    </source>
</evidence>
<accession>A0A7Y6M4T3</accession>
<name>A0A7Y6M4T3_9ACTN</name>
<dbReference type="Proteomes" id="UP000586042">
    <property type="component" value="Unassembled WGS sequence"/>
</dbReference>
<comment type="caution">
    <text evidence="5">The sequence shown here is derived from an EMBL/GenBank/DDBJ whole genome shotgun (WGS) entry which is preliminary data.</text>
</comment>
<dbReference type="Gene3D" id="3.20.20.80">
    <property type="entry name" value="Glycosidases"/>
    <property type="match status" value="2"/>
</dbReference>
<protein>
    <submittedName>
        <fullName evidence="5">Glycoside hydrolase family 1 protein</fullName>
    </submittedName>
</protein>
<dbReference type="Pfam" id="PF00232">
    <property type="entry name" value="Glyco_hydro_1"/>
    <property type="match status" value="2"/>
</dbReference>
<sequence>MNAHRLSFPADFLWGAATAAHQIEGNNINSDWWHREHHPETDLEEPSGDACDSYHRYREDIGLLAGLGLNTYRFSIEWARIEPEQGFVSRAAVDHYRRMVDACHDAGLTPMVTLHHFTVPRWVEALGAWGSRSMPDLFARYTEAVLPVVADGVEWVCTINEPNGIAYPGGTGVNPLKRAGVASGAFLTEQLFKAHQASRSILSSVPGVKSGWAVATQAYHVEPGCESVWRDYGYPRDEHFLELAKGDDFVGVQAYTRTFIGPEGPRGPAPDVEKTLTGWEYFPEAAAFGVRSAWRYAQPTPVLVTENGIATADDRRRIDYTADSLAALHECLTDGIDLRGYLHWSALDNYEWGSFRPTFGLIAVDRTSFRRTVKPSARWLGEVARNGRLDVRSDEGRA</sequence>